<protein>
    <submittedName>
        <fullName evidence="1">Unannotated protein</fullName>
    </submittedName>
</protein>
<dbReference type="AlphaFoldDB" id="A0A6J7E450"/>
<dbReference type="Gene3D" id="3.40.50.150">
    <property type="entry name" value="Vaccinia Virus protein VP39"/>
    <property type="match status" value="1"/>
</dbReference>
<proteinExistence type="predicted"/>
<dbReference type="SUPFAM" id="SSF53335">
    <property type="entry name" value="S-adenosyl-L-methionine-dependent methyltransferases"/>
    <property type="match status" value="1"/>
</dbReference>
<gene>
    <name evidence="1" type="ORF">UFOPK3342_01358</name>
</gene>
<name>A0A6J7E450_9ZZZZ</name>
<dbReference type="EMBL" id="CAFBLH010000060">
    <property type="protein sequence ID" value="CAB4877837.1"/>
    <property type="molecule type" value="Genomic_DNA"/>
</dbReference>
<sequence>MWRKIRPYIAFFWRVLKYPLRVTRRKVLATEIARKILNYKRAKRVAFLDRVLSTSHIRAFQRGNRPVIRWIKGDGLDDEVTRAAIAQATRLFGDEVDYCLVTQGITPERARDILAWADQSVEWWPITESDNSQLAQLLRQAGCPKEDFGFWWKWFPERVRENAPEWILDGDMVIVGRPDWFDDWKAGKDPVRMSQEETTDETSYGEYSSAINHNLKLYSGLISLPPKVTYMHHVADVLKSQPLKRFHNGRINRSEQGVIVTAFQQLNPLPIPLHEFPFAFPGATQFDIGKSTIRDKVWGYHFARSFVVRNEHFHTLVDSGEIFSDANPTAISKYQWLSGGSGQWGIPGWGMKNTLLGVFLEHAAPYAPGTALELGTSRGRMAAVLADAGLAVTTVDHQDRGAGLNLKGLNVNVVIDEAIDFLAANSETFDVICIDLHENSIETWNKLWKLLPARLKEGGAIIINNLYLAELEIWHHDKGVAHLVEHLDSGWKSEVLSLDSPAVVKLTRS</sequence>
<dbReference type="CDD" id="cd02440">
    <property type="entry name" value="AdoMet_MTases"/>
    <property type="match status" value="1"/>
</dbReference>
<dbReference type="InterPro" id="IPR029063">
    <property type="entry name" value="SAM-dependent_MTases_sf"/>
</dbReference>
<accession>A0A6J7E450</accession>
<evidence type="ECO:0000313" key="1">
    <source>
        <dbReference type="EMBL" id="CAB4877837.1"/>
    </source>
</evidence>
<organism evidence="1">
    <name type="scientific">freshwater metagenome</name>
    <dbReference type="NCBI Taxonomy" id="449393"/>
    <lineage>
        <taxon>unclassified sequences</taxon>
        <taxon>metagenomes</taxon>
        <taxon>ecological metagenomes</taxon>
    </lineage>
</organism>
<reference evidence="1" key="1">
    <citation type="submission" date="2020-05" db="EMBL/GenBank/DDBJ databases">
        <authorList>
            <person name="Chiriac C."/>
            <person name="Salcher M."/>
            <person name="Ghai R."/>
            <person name="Kavagutti S V."/>
        </authorList>
    </citation>
    <scope>NUCLEOTIDE SEQUENCE</scope>
</reference>